<feature type="domain" description="Protein kinase" evidence="6">
    <location>
        <begin position="130"/>
        <end position="411"/>
    </location>
</feature>
<dbReference type="Pfam" id="PF00069">
    <property type="entry name" value="Pkinase"/>
    <property type="match status" value="1"/>
</dbReference>
<dbReference type="GO" id="GO:0005634">
    <property type="term" value="C:nucleus"/>
    <property type="evidence" value="ECO:0007669"/>
    <property type="project" value="TreeGrafter"/>
</dbReference>
<evidence type="ECO:0000259" key="6">
    <source>
        <dbReference type="PROSITE" id="PS50011"/>
    </source>
</evidence>
<name>A0A4Y2NKT1_ARAVE</name>
<keyword evidence="5" id="KW-0067">ATP-binding</keyword>
<accession>A0A4Y2NKT1</accession>
<dbReference type="PANTHER" id="PTHR24056">
    <property type="entry name" value="CELL DIVISION PROTEIN KINASE"/>
    <property type="match status" value="1"/>
</dbReference>
<dbReference type="OrthoDB" id="413582at2759"/>
<dbReference type="SMART" id="SM00220">
    <property type="entry name" value="S_TKc"/>
    <property type="match status" value="1"/>
</dbReference>
<dbReference type="PROSITE" id="PS50011">
    <property type="entry name" value="PROTEIN_KINASE_DOM"/>
    <property type="match status" value="1"/>
</dbReference>
<evidence type="ECO:0000313" key="7">
    <source>
        <dbReference type="EMBL" id="GBN39170.1"/>
    </source>
</evidence>
<dbReference type="Proteomes" id="UP000499080">
    <property type="component" value="Unassembled WGS sequence"/>
</dbReference>
<evidence type="ECO:0000313" key="8">
    <source>
        <dbReference type="Proteomes" id="UP000499080"/>
    </source>
</evidence>
<protein>
    <submittedName>
        <fullName evidence="7">Cyclin-dependent kinase 11</fullName>
    </submittedName>
</protein>
<dbReference type="PANTHER" id="PTHR24056:SF508">
    <property type="entry name" value="CYCLIN-DEPENDENT KINASE 10"/>
    <property type="match status" value="1"/>
</dbReference>
<dbReference type="Gene3D" id="1.10.510.10">
    <property type="entry name" value="Transferase(Phosphotransferase) domain 1"/>
    <property type="match status" value="2"/>
</dbReference>
<gene>
    <name evidence="7" type="primary">cdk11</name>
    <name evidence="7" type="ORF">AVEN_111145_1</name>
</gene>
<dbReference type="AlphaFoldDB" id="A0A4Y2NKT1"/>
<sequence>MTYLPIMGMTYLRITTKYPGKTESSTGDLPDKQVTLHRADHPTPPCLRNQIYQDFRRKPIICIPYSTELNQKSGFQPVAFGIVLDFTKINSVAKSFSYTMDKIPGLDILNASGDGHQPPSIFDETFQMPLNMGSMRTEGDFQYTFMHKIKAQIHLGRGKDLQNKKEITLVIYNETQDPDDELTDILQELEIISDLDQNNILKFYETIAGNTLTDVAFVFEPHASLMSEIIGQKIEKLYEPPVIKTLMRELFTALGYLHKNGIIHGDIQPENIVFTSAGVLKVWNFRNARRVNQKPKKVKVNEFRSANCIFVQLWLKKSIFPEHGREKVLEGIFKLLGFPKKDIWEEFYSFPGVNDLLVFSRIARYNMVDRYFMKYCDRAVSPNTMDLIHRCFRYNRKHRPKAEYCLLHPYFIEEPGACPVEEILTLLDHSTICGQLRAMKDKKSV</sequence>
<organism evidence="7 8">
    <name type="scientific">Araneus ventricosus</name>
    <name type="common">Orbweaver spider</name>
    <name type="synonym">Epeira ventricosa</name>
    <dbReference type="NCBI Taxonomy" id="182803"/>
    <lineage>
        <taxon>Eukaryota</taxon>
        <taxon>Metazoa</taxon>
        <taxon>Ecdysozoa</taxon>
        <taxon>Arthropoda</taxon>
        <taxon>Chelicerata</taxon>
        <taxon>Arachnida</taxon>
        <taxon>Araneae</taxon>
        <taxon>Araneomorphae</taxon>
        <taxon>Entelegynae</taxon>
        <taxon>Araneoidea</taxon>
        <taxon>Araneidae</taxon>
        <taxon>Araneus</taxon>
    </lineage>
</organism>
<reference evidence="7 8" key="1">
    <citation type="journal article" date="2019" name="Sci. Rep.">
        <title>Orb-weaving spider Araneus ventricosus genome elucidates the spidroin gene catalogue.</title>
        <authorList>
            <person name="Kono N."/>
            <person name="Nakamura H."/>
            <person name="Ohtoshi R."/>
            <person name="Moran D.A.P."/>
            <person name="Shinohara A."/>
            <person name="Yoshida Y."/>
            <person name="Fujiwara M."/>
            <person name="Mori M."/>
            <person name="Tomita M."/>
            <person name="Arakawa K."/>
        </authorList>
    </citation>
    <scope>NUCLEOTIDE SEQUENCE [LARGE SCALE GENOMIC DNA]</scope>
</reference>
<dbReference type="InterPro" id="IPR050108">
    <property type="entry name" value="CDK"/>
</dbReference>
<keyword evidence="3" id="KW-0547">Nucleotide-binding</keyword>
<keyword evidence="8" id="KW-1185">Reference proteome</keyword>
<dbReference type="GO" id="GO:0007346">
    <property type="term" value="P:regulation of mitotic cell cycle"/>
    <property type="evidence" value="ECO:0007669"/>
    <property type="project" value="TreeGrafter"/>
</dbReference>
<dbReference type="InterPro" id="IPR000719">
    <property type="entry name" value="Prot_kinase_dom"/>
</dbReference>
<evidence type="ECO:0000256" key="4">
    <source>
        <dbReference type="ARBA" id="ARBA00022777"/>
    </source>
</evidence>
<dbReference type="GO" id="GO:0005524">
    <property type="term" value="F:ATP binding"/>
    <property type="evidence" value="ECO:0007669"/>
    <property type="project" value="UniProtKB-KW"/>
</dbReference>
<evidence type="ECO:0000256" key="2">
    <source>
        <dbReference type="ARBA" id="ARBA00022679"/>
    </source>
</evidence>
<evidence type="ECO:0000256" key="3">
    <source>
        <dbReference type="ARBA" id="ARBA00022741"/>
    </source>
</evidence>
<evidence type="ECO:0000256" key="5">
    <source>
        <dbReference type="ARBA" id="ARBA00022840"/>
    </source>
</evidence>
<evidence type="ECO:0000256" key="1">
    <source>
        <dbReference type="ARBA" id="ARBA00022527"/>
    </source>
</evidence>
<keyword evidence="4 7" id="KW-0418">Kinase</keyword>
<comment type="caution">
    <text evidence="7">The sequence shown here is derived from an EMBL/GenBank/DDBJ whole genome shotgun (WGS) entry which is preliminary data.</text>
</comment>
<keyword evidence="2" id="KW-0808">Transferase</keyword>
<proteinExistence type="predicted"/>
<dbReference type="SUPFAM" id="SSF56112">
    <property type="entry name" value="Protein kinase-like (PK-like)"/>
    <property type="match status" value="1"/>
</dbReference>
<keyword evidence="1" id="KW-0723">Serine/threonine-protein kinase</keyword>
<dbReference type="EMBL" id="BGPR01009301">
    <property type="protein sequence ID" value="GBN39170.1"/>
    <property type="molecule type" value="Genomic_DNA"/>
</dbReference>
<dbReference type="InterPro" id="IPR011009">
    <property type="entry name" value="Kinase-like_dom_sf"/>
</dbReference>
<dbReference type="GO" id="GO:0004674">
    <property type="term" value="F:protein serine/threonine kinase activity"/>
    <property type="evidence" value="ECO:0007669"/>
    <property type="project" value="UniProtKB-KW"/>
</dbReference>